<dbReference type="PROSITE" id="PS51352">
    <property type="entry name" value="THIOREDOXIN_2"/>
    <property type="match status" value="1"/>
</dbReference>
<feature type="transmembrane region" description="Helical" evidence="5">
    <location>
        <begin position="28"/>
        <end position="47"/>
    </location>
</feature>
<dbReference type="GO" id="GO:0030313">
    <property type="term" value="C:cell envelope"/>
    <property type="evidence" value="ECO:0007669"/>
    <property type="project" value="UniProtKB-SubCell"/>
</dbReference>
<feature type="compositionally biased region" description="Low complexity" evidence="4">
    <location>
        <begin position="8"/>
        <end position="20"/>
    </location>
</feature>
<evidence type="ECO:0000256" key="5">
    <source>
        <dbReference type="SAM" id="Phobius"/>
    </source>
</evidence>
<gene>
    <name evidence="7" type="ORF">RP29_17320</name>
</gene>
<sequence>MSLPPDVSRSASAAEPAAQPAPTSRRRWLYGAVAGAAALGGAGLAWWRFQPHAMQDGAEAALWGMEFDTPTGGAPLAMKALQGRPVLLNFWATWCPPCVEELPMLNAFYRENASKGWQVVGLAIDQPSSVRKFLDRLPLDFPVGLAGLGGTELGRSLGNLTGGLPFTVVLGQGGQVLHRKMGQVTPDDLKQWVHLR</sequence>
<feature type="region of interest" description="Disordered" evidence="4">
    <location>
        <begin position="1"/>
        <end position="20"/>
    </location>
</feature>
<dbReference type="EMBL" id="JXYQ01000068">
    <property type="protein sequence ID" value="KJA09232.1"/>
    <property type="molecule type" value="Genomic_DNA"/>
</dbReference>
<dbReference type="InterPro" id="IPR013740">
    <property type="entry name" value="Redoxin"/>
</dbReference>
<dbReference type="AlphaFoldDB" id="A0A0D7K5K8"/>
<evidence type="ECO:0000256" key="2">
    <source>
        <dbReference type="ARBA" id="ARBA00022748"/>
    </source>
</evidence>
<proteinExistence type="predicted"/>
<keyword evidence="5" id="KW-1133">Transmembrane helix</keyword>
<dbReference type="OrthoDB" id="9811352at2"/>
<dbReference type="InterPro" id="IPR013766">
    <property type="entry name" value="Thioredoxin_domain"/>
</dbReference>
<comment type="subcellular location">
    <subcellularLocation>
        <location evidence="1">Cell envelope</location>
    </subcellularLocation>
</comment>
<keyword evidence="8" id="KW-1185">Reference proteome</keyword>
<dbReference type="GO" id="GO:0017004">
    <property type="term" value="P:cytochrome complex assembly"/>
    <property type="evidence" value="ECO:0007669"/>
    <property type="project" value="UniProtKB-KW"/>
</dbReference>
<evidence type="ECO:0000313" key="8">
    <source>
        <dbReference type="Proteomes" id="UP000032566"/>
    </source>
</evidence>
<evidence type="ECO:0000256" key="1">
    <source>
        <dbReference type="ARBA" id="ARBA00004196"/>
    </source>
</evidence>
<dbReference type="Gene3D" id="3.40.30.10">
    <property type="entry name" value="Glutaredoxin"/>
    <property type="match status" value="1"/>
</dbReference>
<evidence type="ECO:0000256" key="3">
    <source>
        <dbReference type="ARBA" id="ARBA00023284"/>
    </source>
</evidence>
<reference evidence="7 8" key="1">
    <citation type="submission" date="2014-12" db="EMBL/GenBank/DDBJ databases">
        <title>Isolation of bacteria from lake water.</title>
        <authorList>
            <person name="Sheng K.-Y."/>
            <person name="Chin P.-S."/>
            <person name="Chan K.-G."/>
            <person name="Tan G.S."/>
        </authorList>
    </citation>
    <scope>NUCLEOTIDE SEQUENCE [LARGE SCALE GENOMIC DNA]</scope>
    <source>
        <strain evidence="7 8">KY4</strain>
    </source>
</reference>
<dbReference type="RefSeq" id="WP_044401561.1">
    <property type="nucleotide sequence ID" value="NZ_JXYQ01000068.1"/>
</dbReference>
<dbReference type="InterPro" id="IPR017937">
    <property type="entry name" value="Thioredoxin_CS"/>
</dbReference>
<evidence type="ECO:0000259" key="6">
    <source>
        <dbReference type="PROSITE" id="PS51352"/>
    </source>
</evidence>
<keyword evidence="2" id="KW-0201">Cytochrome c-type biogenesis</keyword>
<dbReference type="PANTHER" id="PTHR42852">
    <property type="entry name" value="THIOL:DISULFIDE INTERCHANGE PROTEIN DSBE"/>
    <property type="match status" value="1"/>
</dbReference>
<keyword evidence="3" id="KW-0676">Redox-active center</keyword>
<dbReference type="PATRIC" id="fig|80878.5.peg.3397"/>
<keyword evidence="5" id="KW-0472">Membrane</keyword>
<dbReference type="SUPFAM" id="SSF52833">
    <property type="entry name" value="Thioredoxin-like"/>
    <property type="match status" value="1"/>
</dbReference>
<protein>
    <submittedName>
        <fullName evidence="7">Redoxin</fullName>
    </submittedName>
</protein>
<organism evidence="7 8">
    <name type="scientific">Acidovorax temperans</name>
    <dbReference type="NCBI Taxonomy" id="80878"/>
    <lineage>
        <taxon>Bacteria</taxon>
        <taxon>Pseudomonadati</taxon>
        <taxon>Pseudomonadota</taxon>
        <taxon>Betaproteobacteria</taxon>
        <taxon>Burkholderiales</taxon>
        <taxon>Comamonadaceae</taxon>
        <taxon>Acidovorax</taxon>
    </lineage>
</organism>
<dbReference type="GO" id="GO:0015036">
    <property type="term" value="F:disulfide oxidoreductase activity"/>
    <property type="evidence" value="ECO:0007669"/>
    <property type="project" value="UniProtKB-ARBA"/>
</dbReference>
<feature type="domain" description="Thioredoxin" evidence="6">
    <location>
        <begin position="54"/>
        <end position="196"/>
    </location>
</feature>
<keyword evidence="5" id="KW-0812">Transmembrane</keyword>
<comment type="caution">
    <text evidence="7">The sequence shown here is derived from an EMBL/GenBank/DDBJ whole genome shotgun (WGS) entry which is preliminary data.</text>
</comment>
<evidence type="ECO:0000313" key="7">
    <source>
        <dbReference type="EMBL" id="KJA09232.1"/>
    </source>
</evidence>
<dbReference type="PROSITE" id="PS00194">
    <property type="entry name" value="THIOREDOXIN_1"/>
    <property type="match status" value="1"/>
</dbReference>
<name>A0A0D7K5K8_9BURK</name>
<dbReference type="STRING" id="80878.RP29_17320"/>
<evidence type="ECO:0000256" key="4">
    <source>
        <dbReference type="SAM" id="MobiDB-lite"/>
    </source>
</evidence>
<dbReference type="InterPro" id="IPR036249">
    <property type="entry name" value="Thioredoxin-like_sf"/>
</dbReference>
<dbReference type="PANTHER" id="PTHR42852:SF13">
    <property type="entry name" value="PROTEIN DIPZ"/>
    <property type="match status" value="1"/>
</dbReference>
<accession>A0A0D7K5K8</accession>
<dbReference type="Proteomes" id="UP000032566">
    <property type="component" value="Unassembled WGS sequence"/>
</dbReference>
<dbReference type="InterPro" id="IPR050553">
    <property type="entry name" value="Thioredoxin_ResA/DsbE_sf"/>
</dbReference>
<dbReference type="PROSITE" id="PS51318">
    <property type="entry name" value="TAT"/>
    <property type="match status" value="1"/>
</dbReference>
<dbReference type="CDD" id="cd02966">
    <property type="entry name" value="TlpA_like_family"/>
    <property type="match status" value="1"/>
</dbReference>
<dbReference type="Pfam" id="PF08534">
    <property type="entry name" value="Redoxin"/>
    <property type="match status" value="1"/>
</dbReference>
<dbReference type="InterPro" id="IPR006311">
    <property type="entry name" value="TAT_signal"/>
</dbReference>